<feature type="region of interest" description="Disordered" evidence="2">
    <location>
        <begin position="979"/>
        <end position="1008"/>
    </location>
</feature>
<dbReference type="PANTHER" id="PTHR45460">
    <property type="entry name" value="SIMILAR TO CYSTEINE PROTEINASE"/>
    <property type="match status" value="1"/>
</dbReference>
<keyword evidence="4" id="KW-1185">Reference proteome</keyword>
<dbReference type="SUPFAM" id="SSF55486">
    <property type="entry name" value="Metalloproteases ('zincins'), catalytic domain"/>
    <property type="match status" value="1"/>
</dbReference>
<proteinExistence type="predicted"/>
<dbReference type="Gene3D" id="3.40.50.1110">
    <property type="entry name" value="SGNH hydrolase"/>
    <property type="match status" value="1"/>
</dbReference>
<organism evidence="3 4">
    <name type="scientific">Fusarium piperis</name>
    <dbReference type="NCBI Taxonomy" id="1435070"/>
    <lineage>
        <taxon>Eukaryota</taxon>
        <taxon>Fungi</taxon>
        <taxon>Dikarya</taxon>
        <taxon>Ascomycota</taxon>
        <taxon>Pezizomycotina</taxon>
        <taxon>Sordariomycetes</taxon>
        <taxon>Hypocreomycetidae</taxon>
        <taxon>Hypocreales</taxon>
        <taxon>Nectriaceae</taxon>
        <taxon>Fusarium</taxon>
        <taxon>Fusarium solani species complex</taxon>
    </lineage>
</organism>
<dbReference type="InterPro" id="IPR028994">
    <property type="entry name" value="Integrin_alpha_N"/>
</dbReference>
<feature type="region of interest" description="Disordered" evidence="2">
    <location>
        <begin position="713"/>
        <end position="744"/>
    </location>
</feature>
<dbReference type="SUPFAM" id="SSF52266">
    <property type="entry name" value="SGNH hydrolase"/>
    <property type="match status" value="1"/>
</dbReference>
<dbReference type="Gene3D" id="2.130.10.130">
    <property type="entry name" value="Integrin alpha, N-terminal"/>
    <property type="match status" value="2"/>
</dbReference>
<dbReference type="GO" id="GO:0008237">
    <property type="term" value="F:metallopeptidase activity"/>
    <property type="evidence" value="ECO:0007669"/>
    <property type="project" value="InterPro"/>
</dbReference>
<dbReference type="Pfam" id="PF13517">
    <property type="entry name" value="FG-GAP_3"/>
    <property type="match status" value="4"/>
</dbReference>
<dbReference type="OrthoDB" id="1046782at2759"/>
<reference evidence="3" key="1">
    <citation type="submission" date="2022-10" db="EMBL/GenBank/DDBJ databases">
        <title>Tapping the CABI collections for fungal endophytes: first genome assemblies for Collariella, Neodidymelliopsis, Ascochyta clinopodiicola, Didymella pomorum, Didymosphaeria variabile, Neocosmospora piperis and Neocucurbitaria cava.</title>
        <authorList>
            <person name="Hill R."/>
        </authorList>
    </citation>
    <scope>NUCLEOTIDE SEQUENCE</scope>
    <source>
        <strain evidence="3">IMI 366586</strain>
    </source>
</reference>
<dbReference type="AlphaFoldDB" id="A0A9W8W3G1"/>
<name>A0A9W8W3G1_9HYPO</name>
<dbReference type="SUPFAM" id="SSF69318">
    <property type="entry name" value="Integrin alpha N-terminal domain"/>
    <property type="match status" value="2"/>
</dbReference>
<feature type="compositionally biased region" description="Acidic residues" evidence="2">
    <location>
        <begin position="720"/>
        <end position="731"/>
    </location>
</feature>
<sequence length="1086" mass="120058">MIGTLKDGSMADSDHEGHSGEYLKNINGYWQQPAKARPNVVCIHAGTNNMDKEVDLDIAPTLMKDMVLGIMKAVPEAVVLIATVIWANDARMQANTNRFNNELRSMIKTMQYDNKHVLEVPIDITLSDLSDKKHPNNQGYQKMADAWFEAVKDANNRGWLKDPIDMDADDLSGKGTVFDEFRAWEETGTIRSAVPKGTRDGVILADLNNDGITDYIMADSDGTVRAWINGGIGKPNQWTSLGEINPPWSGITRDMIRMADVDGDGKADMIVLYSGGAAKVWQNIDNGRKFKPLDSKWATGLESRDKVYFKDMDGDGYTDYVIVYSGGAVKWARNTRNNGKDDSKANWESAETVAPGPAGVAPGSVSLHDLDGDQKSDYIIISEDGSVKALRNTGNLNRDSGKRNWEDLGTIAPGVSGVTGDMIRVADMDGDGLADFLAVASDGSIKMWKNGGGVGSTGVDFRLADLTGDGKIDIIAVDGKGRARAWLNKGVGKWDNVGEIAPGPNEDLSSARIDFADVDGDGRADFLVVYGGGAVKAYLNNGNIPDIGKGHLWKTPIIISPGVGEPGRKVRFADVNGDGYADYLVIYDGGAVDGYLNQKNIPSDGGRIWGSKMTVATGVGAPGSKIIFADITGDGLPEYIIQYDGGAAVAYRNTGNISRGGKGRNWERMGTVATGVEPQGPVMYGDIDAKSDYLVVFENGKINAYTNKCDWKRLPSTGGDSDDDDDDDDNGGEGSVTPQSGMSPYFGNCTDWEVKALLGAWREAGDIARVHAQWSPKNKWQGAMDYWMGTNTQKTHGFWGYPGDEYYNIQREYKAHFSGFGMQPRWTYTTFYCHEEDTGLSERRCHRYGFNAYTWNEEVDGYTHHPVVLCPWFWEKPRLEDIVKKAEGNKEMQLGTGNWKKNRARVLYHESYHWYPTVSDPWCGTKEWYQPVSVHRLAELNSPSAKINAENYALSGIAIYIMHTFNLKEVPYISAETWTEEEEKEEEKTAVLEKPPKGWESPESTSKKQFKPLSKYGFKKLSDYGSVQGTPSKECLDGERFATKAQCQVYCQFKDCNEVKGDGNHKLYECDCGYMRERRVRRAMDM</sequence>
<dbReference type="EMBL" id="JAPEUR010000688">
    <property type="protein sequence ID" value="KAJ4307605.1"/>
    <property type="molecule type" value="Genomic_DNA"/>
</dbReference>
<protein>
    <recommendedName>
        <fullName evidence="5">SGNH hydrolase-type esterase domain-containing protein</fullName>
    </recommendedName>
</protein>
<evidence type="ECO:0000256" key="1">
    <source>
        <dbReference type="ARBA" id="ARBA00022729"/>
    </source>
</evidence>
<accession>A0A9W8W3G1</accession>
<dbReference type="InterPro" id="IPR013517">
    <property type="entry name" value="FG-GAP"/>
</dbReference>
<evidence type="ECO:0000313" key="4">
    <source>
        <dbReference type="Proteomes" id="UP001140502"/>
    </source>
</evidence>
<dbReference type="CDD" id="cd01833">
    <property type="entry name" value="XynB_like"/>
    <property type="match status" value="1"/>
</dbReference>
<evidence type="ECO:0000256" key="2">
    <source>
        <dbReference type="SAM" id="MobiDB-lite"/>
    </source>
</evidence>
<dbReference type="Proteomes" id="UP001140502">
    <property type="component" value="Unassembled WGS sequence"/>
</dbReference>
<dbReference type="InterPro" id="IPR024079">
    <property type="entry name" value="MetalloPept_cat_dom_sf"/>
</dbReference>
<dbReference type="InterPro" id="IPR036514">
    <property type="entry name" value="SGNH_hydro_sf"/>
</dbReference>
<gene>
    <name evidence="3" type="ORF">N0V84_012612</name>
</gene>
<comment type="caution">
    <text evidence="3">The sequence shown here is derived from an EMBL/GenBank/DDBJ whole genome shotgun (WGS) entry which is preliminary data.</text>
</comment>
<keyword evidence="1" id="KW-0732">Signal</keyword>
<dbReference type="PANTHER" id="PTHR45460:SF2">
    <property type="entry name" value="ALPHA 1,3 GLUCANASE, GH71 FAMILY (EUROFUNG)"/>
    <property type="match status" value="1"/>
</dbReference>
<feature type="compositionally biased region" description="Basic and acidic residues" evidence="2">
    <location>
        <begin position="986"/>
        <end position="997"/>
    </location>
</feature>
<evidence type="ECO:0000313" key="3">
    <source>
        <dbReference type="EMBL" id="KAJ4307605.1"/>
    </source>
</evidence>
<dbReference type="Gene3D" id="3.40.390.10">
    <property type="entry name" value="Collagenase (Catalytic Domain)"/>
    <property type="match status" value="1"/>
</dbReference>
<evidence type="ECO:0008006" key="5">
    <source>
        <dbReference type="Google" id="ProtNLM"/>
    </source>
</evidence>